<name>A0A6J8B832_MYTCO</name>
<dbReference type="InterPro" id="IPR002181">
    <property type="entry name" value="Fibrinogen_a/b/g_C_dom"/>
</dbReference>
<dbReference type="InterPro" id="IPR050373">
    <property type="entry name" value="Fibrinogen_C-term_domain"/>
</dbReference>
<dbReference type="CDD" id="cd00087">
    <property type="entry name" value="FReD"/>
    <property type="match status" value="1"/>
</dbReference>
<dbReference type="GO" id="GO:0005615">
    <property type="term" value="C:extracellular space"/>
    <property type="evidence" value="ECO:0007669"/>
    <property type="project" value="TreeGrafter"/>
</dbReference>
<gene>
    <name evidence="2" type="ORF">MCOR_15246</name>
</gene>
<evidence type="ECO:0000259" key="1">
    <source>
        <dbReference type="PROSITE" id="PS51406"/>
    </source>
</evidence>
<protein>
    <recommendedName>
        <fullName evidence="1">Fibrinogen C-terminal domain-containing protein</fullName>
    </recommendedName>
</protein>
<dbReference type="EMBL" id="CACVKT020002642">
    <property type="protein sequence ID" value="CAC5379154.1"/>
    <property type="molecule type" value="Genomic_DNA"/>
</dbReference>
<dbReference type="PROSITE" id="PS51406">
    <property type="entry name" value="FIBRINOGEN_C_2"/>
    <property type="match status" value="1"/>
</dbReference>
<dbReference type="Proteomes" id="UP000507470">
    <property type="component" value="Unassembled WGS sequence"/>
</dbReference>
<evidence type="ECO:0000313" key="3">
    <source>
        <dbReference type="Proteomes" id="UP000507470"/>
    </source>
</evidence>
<dbReference type="OrthoDB" id="7735550at2759"/>
<dbReference type="SUPFAM" id="SSF56496">
    <property type="entry name" value="Fibrinogen C-terminal domain-like"/>
    <property type="match status" value="1"/>
</dbReference>
<dbReference type="InterPro" id="IPR014716">
    <property type="entry name" value="Fibrinogen_a/b/g_C_1"/>
</dbReference>
<dbReference type="SMART" id="SM00186">
    <property type="entry name" value="FBG"/>
    <property type="match status" value="1"/>
</dbReference>
<proteinExistence type="predicted"/>
<sequence length="278" mass="32414">MEKLKTEVEKKHKILEENLHKITDTIISPRIEKFITEVEKQQKVLAANINKITDTLISFEKPTDCTDIDVNHGSGIYTIYPKGFGSFRVYCDLEYNNTKRGWTVFQHRETGEEDFNRGWIDYEYGFGNLRNDFWLGNSKLNAITAQGRYEMMVLIDNFINIETFARYDFFKIGDKTSNYKLSIKGYSGTAAQNMSYTGNSLELNNNKAFTTKDNNNMHLDYNCAELQGGGWWFNGKFGCTSVNLNKKKFMERSADTVYGWIYWNVTLKYSTMMIRRIQ</sequence>
<dbReference type="Gene3D" id="3.90.215.10">
    <property type="entry name" value="Gamma Fibrinogen, chain A, domain 1"/>
    <property type="match status" value="1"/>
</dbReference>
<reference evidence="2 3" key="1">
    <citation type="submission" date="2020-06" db="EMBL/GenBank/DDBJ databases">
        <authorList>
            <person name="Li R."/>
            <person name="Bekaert M."/>
        </authorList>
    </citation>
    <scope>NUCLEOTIDE SEQUENCE [LARGE SCALE GENOMIC DNA]</scope>
    <source>
        <strain evidence="3">wild</strain>
    </source>
</reference>
<feature type="domain" description="Fibrinogen C-terminal" evidence="1">
    <location>
        <begin position="56"/>
        <end position="278"/>
    </location>
</feature>
<evidence type="ECO:0000313" key="2">
    <source>
        <dbReference type="EMBL" id="CAC5379154.1"/>
    </source>
</evidence>
<keyword evidence="3" id="KW-1185">Reference proteome</keyword>
<dbReference type="InterPro" id="IPR036056">
    <property type="entry name" value="Fibrinogen-like_C"/>
</dbReference>
<dbReference type="Pfam" id="PF00147">
    <property type="entry name" value="Fibrinogen_C"/>
    <property type="match status" value="1"/>
</dbReference>
<accession>A0A6J8B832</accession>
<dbReference type="AlphaFoldDB" id="A0A6J8B832"/>
<dbReference type="PANTHER" id="PTHR19143">
    <property type="entry name" value="FIBRINOGEN/TENASCIN/ANGIOPOEITIN"/>
    <property type="match status" value="1"/>
</dbReference>
<organism evidence="2 3">
    <name type="scientific">Mytilus coruscus</name>
    <name type="common">Sea mussel</name>
    <dbReference type="NCBI Taxonomy" id="42192"/>
    <lineage>
        <taxon>Eukaryota</taxon>
        <taxon>Metazoa</taxon>
        <taxon>Spiralia</taxon>
        <taxon>Lophotrochozoa</taxon>
        <taxon>Mollusca</taxon>
        <taxon>Bivalvia</taxon>
        <taxon>Autobranchia</taxon>
        <taxon>Pteriomorphia</taxon>
        <taxon>Mytilida</taxon>
        <taxon>Mytiloidea</taxon>
        <taxon>Mytilidae</taxon>
        <taxon>Mytilinae</taxon>
        <taxon>Mytilus</taxon>
    </lineage>
</organism>